<evidence type="ECO:0000313" key="3">
    <source>
        <dbReference type="EMBL" id="GAA2092973.1"/>
    </source>
</evidence>
<keyword evidence="2" id="KW-1133">Transmembrane helix</keyword>
<dbReference type="RefSeq" id="WP_344335995.1">
    <property type="nucleotide sequence ID" value="NZ_BAAAPZ010000003.1"/>
</dbReference>
<keyword evidence="2" id="KW-0472">Membrane</keyword>
<comment type="caution">
    <text evidence="3">The sequence shown here is derived from an EMBL/GenBank/DDBJ whole genome shotgun (WGS) entry which is preliminary data.</text>
</comment>
<feature type="compositionally biased region" description="Basic residues" evidence="1">
    <location>
        <begin position="139"/>
        <end position="148"/>
    </location>
</feature>
<accession>A0ABP5I332</accession>
<sequence>MRGRRDPIRWKGTLRHRLIWTALTAVAIAVMFALNWSEQHTSFPGAAQQRSYLLLWLISAAGLVTGAWIDRPRTLRNLLLAASTALLLGAALGTAAWPEASVQISTSLPLLLGAAMVLWPDSPGWMRRREAEESAARGTAHRPVHRTR</sequence>
<gene>
    <name evidence="3" type="ORF">GCM10009823_11070</name>
</gene>
<feature type="transmembrane region" description="Helical" evidence="2">
    <location>
        <begin position="78"/>
        <end position="96"/>
    </location>
</feature>
<organism evidence="3 4">
    <name type="scientific">Brevibacterium salitolerans</name>
    <dbReference type="NCBI Taxonomy" id="1403566"/>
    <lineage>
        <taxon>Bacteria</taxon>
        <taxon>Bacillati</taxon>
        <taxon>Actinomycetota</taxon>
        <taxon>Actinomycetes</taxon>
        <taxon>Micrococcales</taxon>
        <taxon>Brevibacteriaceae</taxon>
        <taxon>Brevibacterium</taxon>
    </lineage>
</organism>
<evidence type="ECO:0000313" key="4">
    <source>
        <dbReference type="Proteomes" id="UP001500984"/>
    </source>
</evidence>
<dbReference type="Proteomes" id="UP001500984">
    <property type="component" value="Unassembled WGS sequence"/>
</dbReference>
<protein>
    <submittedName>
        <fullName evidence="3">Uncharacterized protein</fullName>
    </submittedName>
</protein>
<evidence type="ECO:0000256" key="2">
    <source>
        <dbReference type="SAM" id="Phobius"/>
    </source>
</evidence>
<keyword evidence="2" id="KW-0812">Transmembrane</keyword>
<keyword evidence="4" id="KW-1185">Reference proteome</keyword>
<feature type="transmembrane region" description="Helical" evidence="2">
    <location>
        <begin position="18"/>
        <end position="36"/>
    </location>
</feature>
<feature type="region of interest" description="Disordered" evidence="1">
    <location>
        <begin position="129"/>
        <end position="148"/>
    </location>
</feature>
<reference evidence="4" key="1">
    <citation type="journal article" date="2019" name="Int. J. Syst. Evol. Microbiol.">
        <title>The Global Catalogue of Microorganisms (GCM) 10K type strain sequencing project: providing services to taxonomists for standard genome sequencing and annotation.</title>
        <authorList>
            <consortium name="The Broad Institute Genomics Platform"/>
            <consortium name="The Broad Institute Genome Sequencing Center for Infectious Disease"/>
            <person name="Wu L."/>
            <person name="Ma J."/>
        </authorList>
    </citation>
    <scope>NUCLEOTIDE SEQUENCE [LARGE SCALE GENOMIC DNA]</scope>
    <source>
        <strain evidence="4">JCM 15900</strain>
    </source>
</reference>
<name>A0ABP5I332_9MICO</name>
<feature type="transmembrane region" description="Helical" evidence="2">
    <location>
        <begin position="51"/>
        <end position="69"/>
    </location>
</feature>
<proteinExistence type="predicted"/>
<feature type="transmembrane region" description="Helical" evidence="2">
    <location>
        <begin position="102"/>
        <end position="119"/>
    </location>
</feature>
<evidence type="ECO:0000256" key="1">
    <source>
        <dbReference type="SAM" id="MobiDB-lite"/>
    </source>
</evidence>
<dbReference type="EMBL" id="BAAAPZ010000003">
    <property type="protein sequence ID" value="GAA2092973.1"/>
    <property type="molecule type" value="Genomic_DNA"/>
</dbReference>